<evidence type="ECO:0000313" key="4">
    <source>
        <dbReference type="Proteomes" id="UP001152795"/>
    </source>
</evidence>
<dbReference type="CDD" id="cd02248">
    <property type="entry name" value="Peptidase_C1A"/>
    <property type="match status" value="1"/>
</dbReference>
<dbReference type="InterPro" id="IPR013128">
    <property type="entry name" value="Peptidase_C1A"/>
</dbReference>
<comment type="similarity">
    <text evidence="1">Belongs to the peptidase C1 family.</text>
</comment>
<protein>
    <submittedName>
        <fullName evidence="3">Counting factor associated D-like</fullName>
    </submittedName>
</protein>
<reference evidence="3" key="1">
    <citation type="submission" date="2020-04" db="EMBL/GenBank/DDBJ databases">
        <authorList>
            <person name="Alioto T."/>
            <person name="Alioto T."/>
            <person name="Gomez Garrido J."/>
        </authorList>
    </citation>
    <scope>NUCLEOTIDE SEQUENCE</scope>
    <source>
        <strain evidence="3">A484AB</strain>
    </source>
</reference>
<organism evidence="3 4">
    <name type="scientific">Paramuricea clavata</name>
    <name type="common">Red gorgonian</name>
    <name type="synonym">Violescent sea-whip</name>
    <dbReference type="NCBI Taxonomy" id="317549"/>
    <lineage>
        <taxon>Eukaryota</taxon>
        <taxon>Metazoa</taxon>
        <taxon>Cnidaria</taxon>
        <taxon>Anthozoa</taxon>
        <taxon>Octocorallia</taxon>
        <taxon>Malacalcyonacea</taxon>
        <taxon>Plexauridae</taxon>
        <taxon>Paramuricea</taxon>
    </lineage>
</organism>
<dbReference type="Proteomes" id="UP001152795">
    <property type="component" value="Unassembled WGS sequence"/>
</dbReference>
<dbReference type="Pfam" id="PF00112">
    <property type="entry name" value="Peptidase_C1"/>
    <property type="match status" value="1"/>
</dbReference>
<dbReference type="Gene3D" id="3.90.70.10">
    <property type="entry name" value="Cysteine proteinases"/>
    <property type="match status" value="1"/>
</dbReference>
<feature type="region of interest" description="Disordered" evidence="2">
    <location>
        <begin position="175"/>
        <end position="201"/>
    </location>
</feature>
<dbReference type="OrthoDB" id="65740at2759"/>
<dbReference type="SUPFAM" id="SSF54001">
    <property type="entry name" value="Cysteine proteinases"/>
    <property type="match status" value="1"/>
</dbReference>
<dbReference type="PANTHER" id="PTHR12411">
    <property type="entry name" value="CYSTEINE PROTEASE FAMILY C1-RELATED"/>
    <property type="match status" value="1"/>
</dbReference>
<dbReference type="GO" id="GO:0008234">
    <property type="term" value="F:cysteine-type peptidase activity"/>
    <property type="evidence" value="ECO:0007669"/>
    <property type="project" value="InterPro"/>
</dbReference>
<dbReference type="AlphaFoldDB" id="A0A6S7LPY8"/>
<dbReference type="SMART" id="SM00645">
    <property type="entry name" value="Pept_C1"/>
    <property type="match status" value="1"/>
</dbReference>
<dbReference type="InterPro" id="IPR000668">
    <property type="entry name" value="Peptidase_C1A_C"/>
</dbReference>
<dbReference type="GO" id="GO:0006508">
    <property type="term" value="P:proteolysis"/>
    <property type="evidence" value="ECO:0007669"/>
    <property type="project" value="InterPro"/>
</dbReference>
<dbReference type="EMBL" id="CACRXK020026589">
    <property type="protein sequence ID" value="CAB4040293.1"/>
    <property type="molecule type" value="Genomic_DNA"/>
</dbReference>
<evidence type="ECO:0000313" key="3">
    <source>
        <dbReference type="EMBL" id="CAB4040293.1"/>
    </source>
</evidence>
<accession>A0A6S7LPY8</accession>
<gene>
    <name evidence="3" type="ORF">PACLA_8A007158</name>
</gene>
<comment type="caution">
    <text evidence="3">The sequence shown here is derived from an EMBL/GenBank/DDBJ whole genome shotgun (WGS) entry which is preliminary data.</text>
</comment>
<name>A0A6S7LPY8_PARCT</name>
<sequence>MDCSWGSGNEGCKGGWYSKAFSWVYLHSLRPESSYGPYLAQEGACHSNGEKKGATIDGFAYVPKRNNTALKIAIAKYGTAAVSINTSPMTFKFYGWGIYDDPKCDDSDNSHTVLVVGYGIQRGTPYWLIKNSWSESWGIKGYAKIAWEQNRCGVTEKPIVVLTRHKKFQLPIKVKERTKQPKKKRKTKQNESFTRKIGKLS</sequence>
<evidence type="ECO:0000256" key="2">
    <source>
        <dbReference type="SAM" id="MobiDB-lite"/>
    </source>
</evidence>
<evidence type="ECO:0000256" key="1">
    <source>
        <dbReference type="ARBA" id="ARBA00008455"/>
    </source>
</evidence>
<dbReference type="InterPro" id="IPR039417">
    <property type="entry name" value="Peptidase_C1A_papain-like"/>
</dbReference>
<dbReference type="InterPro" id="IPR038765">
    <property type="entry name" value="Papain-like_cys_pep_sf"/>
</dbReference>
<proteinExistence type="inferred from homology"/>
<keyword evidence="4" id="KW-1185">Reference proteome</keyword>